<evidence type="ECO:0000313" key="5">
    <source>
        <dbReference type="Proteomes" id="UP001054846"/>
    </source>
</evidence>
<dbReference type="RefSeq" id="WP_230842763.1">
    <property type="nucleotide sequence ID" value="NZ_CP063845.1"/>
</dbReference>
<keyword evidence="5" id="KW-1185">Reference proteome</keyword>
<organism evidence="4 5">
    <name type="scientific">Gloeobacter morelensis MG652769</name>
    <dbReference type="NCBI Taxonomy" id="2781736"/>
    <lineage>
        <taxon>Bacteria</taxon>
        <taxon>Bacillati</taxon>
        <taxon>Cyanobacteriota</taxon>
        <taxon>Cyanophyceae</taxon>
        <taxon>Gloeobacterales</taxon>
        <taxon>Gloeobacteraceae</taxon>
        <taxon>Gloeobacter</taxon>
        <taxon>Gloeobacter morelensis</taxon>
    </lineage>
</organism>
<evidence type="ECO:0000256" key="1">
    <source>
        <dbReference type="ARBA" id="ARBA00022801"/>
    </source>
</evidence>
<keyword evidence="3" id="KW-0443">Lipid metabolism</keyword>
<dbReference type="Gene3D" id="3.40.50.1820">
    <property type="entry name" value="alpha/beta hydrolase"/>
    <property type="match status" value="1"/>
</dbReference>
<dbReference type="EMBL" id="CP063845">
    <property type="protein sequence ID" value="UFP95536.1"/>
    <property type="molecule type" value="Genomic_DNA"/>
</dbReference>
<dbReference type="SUPFAM" id="SSF53474">
    <property type="entry name" value="alpha/beta-Hydrolases"/>
    <property type="match status" value="1"/>
</dbReference>
<evidence type="ECO:0000256" key="2">
    <source>
        <dbReference type="ARBA" id="ARBA00022963"/>
    </source>
</evidence>
<gene>
    <name evidence="4" type="ORF">ISF26_04625</name>
</gene>
<keyword evidence="2" id="KW-0442">Lipid degradation</keyword>
<dbReference type="PANTHER" id="PTHR10272">
    <property type="entry name" value="PLATELET-ACTIVATING FACTOR ACETYLHYDROLASE"/>
    <property type="match status" value="1"/>
</dbReference>
<evidence type="ECO:0000313" key="4">
    <source>
        <dbReference type="EMBL" id="UFP95536.1"/>
    </source>
</evidence>
<proteinExistence type="predicted"/>
<keyword evidence="1" id="KW-0378">Hydrolase</keyword>
<reference evidence="4 5" key="1">
    <citation type="journal article" date="2021" name="Genome Biol. Evol.">
        <title>Complete Genome Sequencing of a Novel Gloeobacter Species from a Waterfall Cave in Mexico.</title>
        <authorList>
            <person name="Saw J.H."/>
            <person name="Cardona T."/>
            <person name="Montejano G."/>
        </authorList>
    </citation>
    <scope>NUCLEOTIDE SEQUENCE [LARGE SCALE GENOMIC DNA]</scope>
    <source>
        <strain evidence="4">MG652769</strain>
    </source>
</reference>
<evidence type="ECO:0008006" key="6">
    <source>
        <dbReference type="Google" id="ProtNLM"/>
    </source>
</evidence>
<name>A0ABY3PPC8_9CYAN</name>
<dbReference type="Pfam" id="PF07224">
    <property type="entry name" value="Chlorophyllase"/>
    <property type="match status" value="1"/>
</dbReference>
<dbReference type="Proteomes" id="UP001054846">
    <property type="component" value="Chromosome"/>
</dbReference>
<evidence type="ECO:0000256" key="3">
    <source>
        <dbReference type="ARBA" id="ARBA00023098"/>
    </source>
</evidence>
<accession>A0ABY3PPC8</accession>
<dbReference type="InterPro" id="IPR017395">
    <property type="entry name" value="Chlorophyllase-like"/>
</dbReference>
<protein>
    <recommendedName>
        <fullName evidence="6">Chlorophyllase</fullName>
    </recommendedName>
</protein>
<dbReference type="InterPro" id="IPR029058">
    <property type="entry name" value="AB_hydrolase_fold"/>
</dbReference>
<dbReference type="PANTHER" id="PTHR10272:SF0">
    <property type="entry name" value="PLATELET-ACTIVATING FACTOR ACETYLHYDROLASE"/>
    <property type="match status" value="1"/>
</dbReference>
<sequence length="331" mass="36072">MQSPGSKYFEVGTVEMLPLVDASRHREIPLKIFYPAAAGSFPLILFSHGSGGSKDSYDYLGQYWARHGYVSFHPTHHGSDTAVLKNEGLRAMMGSNDDPRQWVDRVRDMGFLLDSLDRIGLQVPAIAGKIDQGRIAAGGHSFGAYTAILLAGASVVMPTGETVGFRDPRFRAFLTISPQGSGLNGLLPNSWVHIESPVMSITGSEDKGRTGQSAEWRLEAYYNMPPGDKYLIVIQGAGHFGFSDRSIEGLGDGEGGRGGRFGGMFRRGEGGAMARRMARMQIDPQSVHQYTQIASLAFWDAYLKDDGAAREHLASGEIFADNEHLVTLWAK</sequence>